<name>A0A011UY19_RUMAL</name>
<evidence type="ECO:0000259" key="1">
    <source>
        <dbReference type="Pfam" id="PF00899"/>
    </source>
</evidence>
<reference evidence="2 3" key="1">
    <citation type="submission" date="2013-06" db="EMBL/GenBank/DDBJ databases">
        <title>Rumen cellulosomics: divergent fiber-degrading strategies revealed by comparative genome-wide analysis of six Ruminococcal strains.</title>
        <authorList>
            <person name="Dassa B."/>
            <person name="Borovok I."/>
            <person name="Lamed R."/>
            <person name="Flint H."/>
            <person name="Yeoman C.J."/>
            <person name="White B."/>
            <person name="Bayer E.A."/>
        </authorList>
    </citation>
    <scope>NUCLEOTIDE SEQUENCE [LARGE SCALE GENOMIC DNA]</scope>
    <source>
        <strain evidence="2 3">SY3</strain>
    </source>
</reference>
<dbReference type="InterPro" id="IPR045886">
    <property type="entry name" value="ThiF/MoeB/HesA"/>
</dbReference>
<dbReference type="AlphaFoldDB" id="A0A011UY19"/>
<dbReference type="InterPro" id="IPR035985">
    <property type="entry name" value="Ubiquitin-activating_enz"/>
</dbReference>
<comment type="caution">
    <text evidence="2">The sequence shown here is derived from an EMBL/GenBank/DDBJ whole genome shotgun (WGS) entry which is preliminary data.</text>
</comment>
<gene>
    <name evidence="2" type="ORF">RASY3_17620</name>
</gene>
<evidence type="ECO:0000313" key="3">
    <source>
        <dbReference type="Proteomes" id="UP000021369"/>
    </source>
</evidence>
<dbReference type="PANTHER" id="PTHR43267:SF3">
    <property type="entry name" value="THIF PROTEIN"/>
    <property type="match status" value="1"/>
</dbReference>
<dbReference type="PATRIC" id="fig|1341156.4.peg.3125"/>
<dbReference type="InterPro" id="IPR012729">
    <property type="entry name" value="ThiF_fam2"/>
</dbReference>
<keyword evidence="3" id="KW-1185">Reference proteome</keyword>
<dbReference type="PANTHER" id="PTHR43267">
    <property type="entry name" value="TRNA THREONYLCARBAMOYLADENOSINE DEHYDRATASE"/>
    <property type="match status" value="1"/>
</dbReference>
<dbReference type="RefSeq" id="WP_037290304.1">
    <property type="nucleotide sequence ID" value="NZ_JEOB01000004.1"/>
</dbReference>
<dbReference type="NCBIfam" id="NF006395">
    <property type="entry name" value="PRK08644.1"/>
    <property type="match status" value="1"/>
</dbReference>
<dbReference type="GO" id="GO:0061504">
    <property type="term" value="P:cyclic threonylcarbamoyladenosine biosynthetic process"/>
    <property type="evidence" value="ECO:0007669"/>
    <property type="project" value="TreeGrafter"/>
</dbReference>
<dbReference type="GO" id="GO:0061503">
    <property type="term" value="F:tRNA threonylcarbamoyladenosine dehydratase"/>
    <property type="evidence" value="ECO:0007669"/>
    <property type="project" value="TreeGrafter"/>
</dbReference>
<accession>A0A011UY19</accession>
<dbReference type="Pfam" id="PF00899">
    <property type="entry name" value="ThiF"/>
    <property type="match status" value="1"/>
</dbReference>
<protein>
    <submittedName>
        <fullName evidence="2">Thiamine biosynthesis protein ThiF</fullName>
    </submittedName>
</protein>
<dbReference type="Proteomes" id="UP000021369">
    <property type="component" value="Unassembled WGS sequence"/>
</dbReference>
<organism evidence="2 3">
    <name type="scientific">Ruminococcus albus SY3</name>
    <dbReference type="NCBI Taxonomy" id="1341156"/>
    <lineage>
        <taxon>Bacteria</taxon>
        <taxon>Bacillati</taxon>
        <taxon>Bacillota</taxon>
        <taxon>Clostridia</taxon>
        <taxon>Eubacteriales</taxon>
        <taxon>Oscillospiraceae</taxon>
        <taxon>Ruminococcus</taxon>
    </lineage>
</organism>
<dbReference type="SUPFAM" id="SSF69572">
    <property type="entry name" value="Activating enzymes of the ubiquitin-like proteins"/>
    <property type="match status" value="1"/>
</dbReference>
<feature type="domain" description="THIF-type NAD/FAD binding fold" evidence="1">
    <location>
        <begin position="16"/>
        <end position="208"/>
    </location>
</feature>
<evidence type="ECO:0000313" key="2">
    <source>
        <dbReference type="EMBL" id="EXM38112.1"/>
    </source>
</evidence>
<dbReference type="NCBIfam" id="TIGR02354">
    <property type="entry name" value="thiF_fam2"/>
    <property type="match status" value="1"/>
</dbReference>
<dbReference type="EMBL" id="JEOB01000004">
    <property type="protein sequence ID" value="EXM38112.1"/>
    <property type="molecule type" value="Genomic_DNA"/>
</dbReference>
<proteinExistence type="predicted"/>
<dbReference type="GO" id="GO:0008641">
    <property type="term" value="F:ubiquitin-like modifier activating enzyme activity"/>
    <property type="evidence" value="ECO:0007669"/>
    <property type="project" value="InterPro"/>
</dbReference>
<dbReference type="InterPro" id="IPR000594">
    <property type="entry name" value="ThiF_NAD_FAD-bd"/>
</dbReference>
<dbReference type="Gene3D" id="3.40.50.720">
    <property type="entry name" value="NAD(P)-binding Rossmann-like Domain"/>
    <property type="match status" value="1"/>
</dbReference>
<dbReference type="OrthoDB" id="9804286at2"/>
<sequence>MIPTKEEMYAALEERHGKELQKRFSEASVVVCGLGGLGSNVAVSLARAGIGKIHLIDFDKVDISNLNRQQYFPEQLGQYKADALKDTLLKIAPYCDITSQTVKLDEENIPVLLADFPIVCECFDNAEQKAMLVNTVLEHFPGKNLVAASGMAGLDSANTILTRRITNNFWLCGDGKSDVGEGLGLISARVAVCAAHQATMVLRIISGEYDA</sequence>